<keyword evidence="3" id="KW-1185">Reference proteome</keyword>
<dbReference type="EMBL" id="JAUEPU010000037">
    <property type="protein sequence ID" value="KAK0489711.1"/>
    <property type="molecule type" value="Genomic_DNA"/>
</dbReference>
<name>A0AA39PTV8_9AGAR</name>
<sequence>MTSLVHSHTTNDAIRQRIRTLCRHDDGGVTPPLLPNDVPHLEPLRGSATHYPLPPAVAAIQFNYLLDSLYHPDVVGSPSFHSVVLSTNHALRLDTEIIHGQSVQRTHAFNASLAELQGPDGLPISTKWGSEEDQDGEDHEKGLGTLNHGRDKEGESEMGSDSEDRIIPAVIRWNSYPPDTDTKLENLLTPDAMPEDWDETLGTVSQNEDLVHSYAYRINDANQGKLIRLRRIPPPPHPALPVTFVLPIQQYSPPTAQSRIEMPPFRPTVFVLNTYEPTEVDSSHSSSQDSEEHAKIPKHGEAEGGRYSEGDERNRATLKRRRVETQAGEDGDQIMQSESPLGDIEGNFRSPTPIPSEQLETSPRPLDDFEQTSMLPAIDEDNEIPDSIPNVFATQFQMKPTLSINLDVEMREPTREFSIYSNIVVPEGQYRRLAPGISTQGPERVMHLEERENEWEDFKRGVMEVNIVEPVLTIDPRLLAIPGVSPTSSKSPTPPCADSPYQLDDDDSSSEGSGYESLELSPPSSYNSMPSYSSDDSDAYSPLSLGELTRGNLKSNAYAVEPVRLSHDTLAALEGQPTKPQYFAC</sequence>
<feature type="compositionally biased region" description="Low complexity" evidence="1">
    <location>
        <begin position="510"/>
        <end position="545"/>
    </location>
</feature>
<comment type="caution">
    <text evidence="2">The sequence shown here is derived from an EMBL/GenBank/DDBJ whole genome shotgun (WGS) entry which is preliminary data.</text>
</comment>
<feature type="region of interest" description="Disordered" evidence="1">
    <location>
        <begin position="484"/>
        <end position="546"/>
    </location>
</feature>
<feature type="region of interest" description="Disordered" evidence="1">
    <location>
        <begin position="126"/>
        <end position="164"/>
    </location>
</feature>
<gene>
    <name evidence="2" type="ORF">EDD18DRAFT_1110070</name>
</gene>
<evidence type="ECO:0000313" key="2">
    <source>
        <dbReference type="EMBL" id="KAK0489711.1"/>
    </source>
</evidence>
<organism evidence="2 3">
    <name type="scientific">Armillaria luteobubalina</name>
    <dbReference type="NCBI Taxonomy" id="153913"/>
    <lineage>
        <taxon>Eukaryota</taxon>
        <taxon>Fungi</taxon>
        <taxon>Dikarya</taxon>
        <taxon>Basidiomycota</taxon>
        <taxon>Agaricomycotina</taxon>
        <taxon>Agaricomycetes</taxon>
        <taxon>Agaricomycetidae</taxon>
        <taxon>Agaricales</taxon>
        <taxon>Marasmiineae</taxon>
        <taxon>Physalacriaceae</taxon>
        <taxon>Armillaria</taxon>
    </lineage>
</organism>
<feature type="compositionally biased region" description="Basic and acidic residues" evidence="1">
    <location>
        <begin position="138"/>
        <end position="155"/>
    </location>
</feature>
<proteinExistence type="predicted"/>
<feature type="compositionally biased region" description="Basic and acidic residues" evidence="1">
    <location>
        <begin position="290"/>
        <end position="315"/>
    </location>
</feature>
<evidence type="ECO:0000256" key="1">
    <source>
        <dbReference type="SAM" id="MobiDB-lite"/>
    </source>
</evidence>
<accession>A0AA39PTV8</accession>
<reference evidence="2" key="1">
    <citation type="submission" date="2023-06" db="EMBL/GenBank/DDBJ databases">
        <authorList>
            <consortium name="Lawrence Berkeley National Laboratory"/>
            <person name="Ahrendt S."/>
            <person name="Sahu N."/>
            <person name="Indic B."/>
            <person name="Wong-Bajracharya J."/>
            <person name="Merenyi Z."/>
            <person name="Ke H.-M."/>
            <person name="Monk M."/>
            <person name="Kocsube S."/>
            <person name="Drula E."/>
            <person name="Lipzen A."/>
            <person name="Balint B."/>
            <person name="Henrissat B."/>
            <person name="Andreopoulos B."/>
            <person name="Martin F.M."/>
            <person name="Harder C.B."/>
            <person name="Rigling D."/>
            <person name="Ford K.L."/>
            <person name="Foster G.D."/>
            <person name="Pangilinan J."/>
            <person name="Papanicolaou A."/>
            <person name="Barry K."/>
            <person name="LaButti K."/>
            <person name="Viragh M."/>
            <person name="Koriabine M."/>
            <person name="Yan M."/>
            <person name="Riley R."/>
            <person name="Champramary S."/>
            <person name="Plett K.L."/>
            <person name="Tsai I.J."/>
            <person name="Slot J."/>
            <person name="Sipos G."/>
            <person name="Plett J."/>
            <person name="Nagy L.G."/>
            <person name="Grigoriev I.V."/>
        </authorList>
    </citation>
    <scope>NUCLEOTIDE SEQUENCE</scope>
    <source>
        <strain evidence="2">HWK02</strain>
    </source>
</reference>
<feature type="region of interest" description="Disordered" evidence="1">
    <location>
        <begin position="278"/>
        <end position="366"/>
    </location>
</feature>
<protein>
    <submittedName>
        <fullName evidence="2">Uncharacterized protein</fullName>
    </submittedName>
</protein>
<dbReference type="AlphaFoldDB" id="A0AA39PTV8"/>
<dbReference type="Proteomes" id="UP001175228">
    <property type="component" value="Unassembled WGS sequence"/>
</dbReference>
<evidence type="ECO:0000313" key="3">
    <source>
        <dbReference type="Proteomes" id="UP001175228"/>
    </source>
</evidence>